<evidence type="ECO:0000313" key="4">
    <source>
        <dbReference type="Proteomes" id="UP000006038"/>
    </source>
</evidence>
<organism evidence="3">
    <name type="scientific">Oryza brachyantha</name>
    <name type="common">malo sina</name>
    <dbReference type="NCBI Taxonomy" id="4533"/>
    <lineage>
        <taxon>Eukaryota</taxon>
        <taxon>Viridiplantae</taxon>
        <taxon>Streptophyta</taxon>
        <taxon>Embryophyta</taxon>
        <taxon>Tracheophyta</taxon>
        <taxon>Spermatophyta</taxon>
        <taxon>Magnoliopsida</taxon>
        <taxon>Liliopsida</taxon>
        <taxon>Poales</taxon>
        <taxon>Poaceae</taxon>
        <taxon>BOP clade</taxon>
        <taxon>Oryzoideae</taxon>
        <taxon>Oryzeae</taxon>
        <taxon>Oryzinae</taxon>
        <taxon>Oryza</taxon>
    </lineage>
</organism>
<dbReference type="AlphaFoldDB" id="J3L1Y0"/>
<feature type="chain" id="PRO_5003773340" evidence="2">
    <location>
        <begin position="20"/>
        <end position="137"/>
    </location>
</feature>
<dbReference type="Proteomes" id="UP000006038">
    <property type="component" value="Chromosome 1"/>
</dbReference>
<evidence type="ECO:0000313" key="3">
    <source>
        <dbReference type="EnsemblPlants" id="OB01G32360.1"/>
    </source>
</evidence>
<keyword evidence="4" id="KW-1185">Reference proteome</keyword>
<dbReference type="EnsemblPlants" id="OB01G32360.1">
    <property type="protein sequence ID" value="OB01G32360.1"/>
    <property type="gene ID" value="OB01G32360"/>
</dbReference>
<protein>
    <submittedName>
        <fullName evidence="3">Uncharacterized protein</fullName>
    </submittedName>
</protein>
<evidence type="ECO:0000256" key="1">
    <source>
        <dbReference type="SAM" id="MobiDB-lite"/>
    </source>
</evidence>
<proteinExistence type="predicted"/>
<feature type="region of interest" description="Disordered" evidence="1">
    <location>
        <begin position="82"/>
        <end position="137"/>
    </location>
</feature>
<feature type="compositionally biased region" description="Basic and acidic residues" evidence="1">
    <location>
        <begin position="93"/>
        <end position="110"/>
    </location>
</feature>
<feature type="signal peptide" evidence="2">
    <location>
        <begin position="1"/>
        <end position="19"/>
    </location>
</feature>
<reference evidence="3" key="1">
    <citation type="journal article" date="2013" name="Nat. Commun.">
        <title>Whole-genome sequencing of Oryza brachyantha reveals mechanisms underlying Oryza genome evolution.</title>
        <authorList>
            <person name="Chen J."/>
            <person name="Huang Q."/>
            <person name="Gao D."/>
            <person name="Wang J."/>
            <person name="Lang Y."/>
            <person name="Liu T."/>
            <person name="Li B."/>
            <person name="Bai Z."/>
            <person name="Luis Goicoechea J."/>
            <person name="Liang C."/>
            <person name="Chen C."/>
            <person name="Zhang W."/>
            <person name="Sun S."/>
            <person name="Liao Y."/>
            <person name="Zhang X."/>
            <person name="Yang L."/>
            <person name="Song C."/>
            <person name="Wang M."/>
            <person name="Shi J."/>
            <person name="Liu G."/>
            <person name="Liu J."/>
            <person name="Zhou H."/>
            <person name="Zhou W."/>
            <person name="Yu Q."/>
            <person name="An N."/>
            <person name="Chen Y."/>
            <person name="Cai Q."/>
            <person name="Wang B."/>
            <person name="Liu B."/>
            <person name="Min J."/>
            <person name="Huang Y."/>
            <person name="Wu H."/>
            <person name="Li Z."/>
            <person name="Zhang Y."/>
            <person name="Yin Y."/>
            <person name="Song W."/>
            <person name="Jiang J."/>
            <person name="Jackson S.A."/>
            <person name="Wing R.A."/>
            <person name="Wang J."/>
            <person name="Chen M."/>
        </authorList>
    </citation>
    <scope>NUCLEOTIDE SEQUENCE [LARGE SCALE GENOMIC DNA]</scope>
    <source>
        <strain evidence="3">cv. IRGC 101232</strain>
    </source>
</reference>
<dbReference type="HOGENOM" id="CLU_1868270_0_0_1"/>
<name>J3L1Y0_ORYBR</name>
<feature type="compositionally biased region" description="Polar residues" evidence="1">
    <location>
        <begin position="82"/>
        <end position="92"/>
    </location>
</feature>
<reference evidence="3" key="2">
    <citation type="submission" date="2013-04" db="UniProtKB">
        <authorList>
            <consortium name="EnsemblPlants"/>
        </authorList>
    </citation>
    <scope>IDENTIFICATION</scope>
</reference>
<keyword evidence="2" id="KW-0732">Signal</keyword>
<evidence type="ECO:0000256" key="2">
    <source>
        <dbReference type="SAM" id="SignalP"/>
    </source>
</evidence>
<sequence length="137" mass="15432">MLWLLLLLLLLLLLSWLRRRRQRAGDGDGDAPPHELDEEARRVAGVVEAAVLAARPLLSGSIRRRPGWSRVARLHSSPSCFTRRPTQFATARTRSDTAKETRTPKGERGAKPPPPGRGRLRRRERASVGSWGLEDWI</sequence>
<dbReference type="Gramene" id="OB01G32360.1">
    <property type="protein sequence ID" value="OB01G32360.1"/>
    <property type="gene ID" value="OB01G32360"/>
</dbReference>
<accession>J3L1Y0</accession>